<reference evidence="2" key="1">
    <citation type="journal article" date="2019" name="Int. J. Syst. Evol. Microbiol.">
        <title>The Global Catalogue of Microorganisms (GCM) 10K type strain sequencing project: providing services to taxonomists for standard genome sequencing and annotation.</title>
        <authorList>
            <consortium name="The Broad Institute Genomics Platform"/>
            <consortium name="The Broad Institute Genome Sequencing Center for Infectious Disease"/>
            <person name="Wu L."/>
            <person name="Ma J."/>
        </authorList>
    </citation>
    <scope>NUCLEOTIDE SEQUENCE [LARGE SCALE GENOMIC DNA]</scope>
    <source>
        <strain evidence="2">CGMCC 1.15304</strain>
    </source>
</reference>
<dbReference type="Pfam" id="PF01503">
    <property type="entry name" value="PRA-PH"/>
    <property type="match status" value="1"/>
</dbReference>
<dbReference type="Gene3D" id="1.10.287.1080">
    <property type="entry name" value="MazG-like"/>
    <property type="match status" value="1"/>
</dbReference>
<proteinExistence type="predicted"/>
<dbReference type="EMBL" id="JBHSCR010000005">
    <property type="protein sequence ID" value="MFC4347824.1"/>
    <property type="molecule type" value="Genomic_DNA"/>
</dbReference>
<evidence type="ECO:0000313" key="1">
    <source>
        <dbReference type="EMBL" id="MFC4347824.1"/>
    </source>
</evidence>
<evidence type="ECO:0000313" key="2">
    <source>
        <dbReference type="Proteomes" id="UP001595776"/>
    </source>
</evidence>
<accession>A0ABV8UAV1</accession>
<gene>
    <name evidence="1" type="ORF">ACFO5Q_08215</name>
</gene>
<dbReference type="RefSeq" id="WP_068152301.1">
    <property type="nucleotide sequence ID" value="NZ_JBHSCR010000005.1"/>
</dbReference>
<name>A0ABV8UAV1_9PROT</name>
<sequence length="103" mass="11318">MASETQQSITKWAEETFGPVSDQTVLVRRAKVELDELLEATAQGDKREIGKETADIAILLYRLMELNGLNLTEEVTAKMAENRARSWLASGDGTGSHIKPQGT</sequence>
<dbReference type="SUPFAM" id="SSF101386">
    <property type="entry name" value="all-alpha NTP pyrophosphatases"/>
    <property type="match status" value="1"/>
</dbReference>
<dbReference type="InterPro" id="IPR021130">
    <property type="entry name" value="PRib-ATP_PPHydrolase-like"/>
</dbReference>
<protein>
    <submittedName>
        <fullName evidence="1">dATP/dGTP pyrophosphohydrolase domain-containing protein</fullName>
    </submittedName>
</protein>
<keyword evidence="2" id="KW-1185">Reference proteome</keyword>
<organism evidence="1 2">
    <name type="scientific">Kordiimonas lipolytica</name>
    <dbReference type="NCBI Taxonomy" id="1662421"/>
    <lineage>
        <taxon>Bacteria</taxon>
        <taxon>Pseudomonadati</taxon>
        <taxon>Pseudomonadota</taxon>
        <taxon>Alphaproteobacteria</taxon>
        <taxon>Kordiimonadales</taxon>
        <taxon>Kordiimonadaceae</taxon>
        <taxon>Kordiimonas</taxon>
    </lineage>
</organism>
<dbReference type="Proteomes" id="UP001595776">
    <property type="component" value="Unassembled WGS sequence"/>
</dbReference>
<comment type="caution">
    <text evidence="1">The sequence shown here is derived from an EMBL/GenBank/DDBJ whole genome shotgun (WGS) entry which is preliminary data.</text>
</comment>